<evidence type="ECO:0000313" key="3">
    <source>
        <dbReference type="EMBL" id="CAB3402692.1"/>
    </source>
</evidence>
<feature type="domain" description="Tudor" evidence="2">
    <location>
        <begin position="557"/>
        <end position="615"/>
    </location>
</feature>
<organism evidence="3 4">
    <name type="scientific">Caenorhabditis bovis</name>
    <dbReference type="NCBI Taxonomy" id="2654633"/>
    <lineage>
        <taxon>Eukaryota</taxon>
        <taxon>Metazoa</taxon>
        <taxon>Ecdysozoa</taxon>
        <taxon>Nematoda</taxon>
        <taxon>Chromadorea</taxon>
        <taxon>Rhabditida</taxon>
        <taxon>Rhabditina</taxon>
        <taxon>Rhabditomorpha</taxon>
        <taxon>Rhabditoidea</taxon>
        <taxon>Rhabditidae</taxon>
        <taxon>Peloderinae</taxon>
        <taxon>Caenorhabditis</taxon>
    </lineage>
</organism>
<dbReference type="Gene3D" id="2.40.50.90">
    <property type="match status" value="2"/>
</dbReference>
<feature type="domain" description="Tudor" evidence="2">
    <location>
        <begin position="322"/>
        <end position="379"/>
    </location>
</feature>
<dbReference type="GO" id="GO:0005737">
    <property type="term" value="C:cytoplasm"/>
    <property type="evidence" value="ECO:0007669"/>
    <property type="project" value="UniProtKB-ARBA"/>
</dbReference>
<dbReference type="OrthoDB" id="5805117at2759"/>
<reference evidence="3 4" key="1">
    <citation type="submission" date="2020-04" db="EMBL/GenBank/DDBJ databases">
        <authorList>
            <person name="Laetsch R D."/>
            <person name="Stevens L."/>
            <person name="Kumar S."/>
            <person name="Blaxter L. M."/>
        </authorList>
    </citation>
    <scope>NUCLEOTIDE SEQUENCE [LARGE SCALE GENOMIC DNA]</scope>
</reference>
<dbReference type="PANTHER" id="PTHR22948">
    <property type="entry name" value="TUDOR DOMAIN CONTAINING PROTEIN"/>
    <property type="match status" value="1"/>
</dbReference>
<dbReference type="InterPro" id="IPR035437">
    <property type="entry name" value="SNase_OB-fold_sf"/>
</dbReference>
<dbReference type="PANTHER" id="PTHR22948:SF29">
    <property type="entry name" value="FI02030P-RELATED"/>
    <property type="match status" value="1"/>
</dbReference>
<sequence>MNGIQTVDHTSGARFAVPLTMQAHPVKLTDTLPTEKSDILNQDEALPYCALCHSVVKTWQGYEYHVLKEHLKYRAYRCIHCPKELFYTEEEGRFHMSGARCHFIMSAPSQNTSSKFLSSVNGLVPSTIFDRGGSDMDDSEEMEEIREVLYEMIKKNFPMGVAATHLAEKYHEEYVEKGLGRELPEDWLQQVTAAEEFEAQTRGPITILFVRLSNTSSFKRPPINSVNVRVISTDREPTTEELNKLKHRKETEPLEHAKTLSKLSSSLKESNKVLVVSADSPLRFFIRASIDENQFERIGATLAEYYAQELPPSPLDSRVAIYQIICGGAYALQDSSGSWFRVIAKEPPHAGMVLCHFVDVGVCEKFPVAAIRLLPPAGHPVMSVGSMAREVRLDISDQEALNLSNRFIELTFGQNTSGVQSPLSLTLDSLKEGNDNEIPTVDLRNEQNQSITELLKKPTGIIKLSSPVSTSSNKKSDAKNGNTPPSTVLTNCSFDKHAVIEPMSISQMPSSPFPANAIFAAGPADISLRQLSLDPMPDYMYAKLKEECAVAESKLNSEPEFGAFYAAIIDNRWERVQCIRSSKIDRQAYCVYLLDVGAFQYVRKEAMRKLNATSPFKKMLMFKCKIANIKPIAGDVWSRDAHEAVREFFEAACGEPVIVSFIPSSTNVEPTPNSSWTQWKQLNAPAVPLCEAKLSCCGRDIGEWLIACGLALPIGAPKSPVVTFAPSPTNQIA</sequence>
<comment type="caution">
    <text evidence="3">The sequence shown here is derived from an EMBL/GenBank/DDBJ whole genome shotgun (WGS) entry which is preliminary data.</text>
</comment>
<dbReference type="Pfam" id="PF00567">
    <property type="entry name" value="TUDOR"/>
    <property type="match status" value="2"/>
</dbReference>
<keyword evidence="4" id="KW-1185">Reference proteome</keyword>
<protein>
    <recommendedName>
        <fullName evidence="2">Tudor domain-containing protein</fullName>
    </recommendedName>
</protein>
<evidence type="ECO:0000259" key="2">
    <source>
        <dbReference type="SMART" id="SM00333"/>
    </source>
</evidence>
<dbReference type="CDD" id="cd20379">
    <property type="entry name" value="Tudor_dTUD-like"/>
    <property type="match status" value="2"/>
</dbReference>
<feature type="region of interest" description="Disordered" evidence="1">
    <location>
        <begin position="465"/>
        <end position="487"/>
    </location>
</feature>
<dbReference type="SUPFAM" id="SSF63748">
    <property type="entry name" value="Tudor/PWWP/MBT"/>
    <property type="match status" value="2"/>
</dbReference>
<gene>
    <name evidence="3" type="ORF">CBOVIS_LOCUS5279</name>
</gene>
<dbReference type="InterPro" id="IPR050621">
    <property type="entry name" value="Tudor_domain_containing"/>
</dbReference>
<dbReference type="SMART" id="SM00333">
    <property type="entry name" value="TUDOR"/>
    <property type="match status" value="2"/>
</dbReference>
<dbReference type="Proteomes" id="UP000494206">
    <property type="component" value="Unassembled WGS sequence"/>
</dbReference>
<name>A0A8S1EPC5_9PELO</name>
<dbReference type="InterPro" id="IPR002999">
    <property type="entry name" value="Tudor"/>
</dbReference>
<accession>A0A8S1EPC5</accession>
<dbReference type="Gene3D" id="2.30.30.140">
    <property type="match status" value="2"/>
</dbReference>
<dbReference type="EMBL" id="CADEPM010000003">
    <property type="protein sequence ID" value="CAB3402692.1"/>
    <property type="molecule type" value="Genomic_DNA"/>
</dbReference>
<dbReference type="AlphaFoldDB" id="A0A8S1EPC5"/>
<evidence type="ECO:0000313" key="4">
    <source>
        <dbReference type="Proteomes" id="UP000494206"/>
    </source>
</evidence>
<evidence type="ECO:0000256" key="1">
    <source>
        <dbReference type="SAM" id="MobiDB-lite"/>
    </source>
</evidence>
<proteinExistence type="predicted"/>